<reference evidence="2" key="3">
    <citation type="submission" date="2016-12" db="EMBL/GenBank/DDBJ databases">
        <title>Annotation of the draft genome assembly of Crocosphaera watsonii WH 8501.</title>
        <authorList>
            <consortium name="US DOE Joint Genome Institute (JGI-ORNL)"/>
            <person name="Larimer F."/>
            <person name="Land M."/>
        </authorList>
    </citation>
    <scope>NUCLEOTIDE SEQUENCE</scope>
    <source>
        <strain evidence="2">WH 8501</strain>
    </source>
</reference>
<dbReference type="EMBL" id="AADV02000044">
    <property type="protein sequence ID" value="EAM49978.1"/>
    <property type="molecule type" value="Genomic_DNA"/>
</dbReference>
<reference evidence="2" key="1">
    <citation type="submission" date="2004-02" db="EMBL/GenBank/DDBJ databases">
        <authorList>
            <consortium name="DOE Joint Genome Institute"/>
        </authorList>
    </citation>
    <scope>NUCLEOTIDE SEQUENCE [LARGE SCALE GENOMIC DNA]</scope>
    <source>
        <strain evidence="2">WH 8501</strain>
    </source>
</reference>
<organism evidence="2 3">
    <name type="scientific">Crocosphaera watsonii WH 8501</name>
    <dbReference type="NCBI Taxonomy" id="165597"/>
    <lineage>
        <taxon>Bacteria</taxon>
        <taxon>Bacillati</taxon>
        <taxon>Cyanobacteriota</taxon>
        <taxon>Cyanophyceae</taxon>
        <taxon>Oscillatoriophycideae</taxon>
        <taxon>Chroococcales</taxon>
        <taxon>Aphanothecaceae</taxon>
        <taxon>Crocosphaera</taxon>
    </lineage>
</organism>
<sequence>MFKYFISMAALMVSVAGIGVSLAREEFRCYLGLASAACQSSEIKSTSPTKVESISDQETSKNSDSNHQQKLDKAPPLNAKSSDSVLPKKSVNPSVGETFDSDSKFISVDELSRIPEKKTQVNLDNSVPSGEEGYVGIPIEVEPFNEGNN</sequence>
<protein>
    <submittedName>
        <fullName evidence="2">Uncharacterized protein</fullName>
    </submittedName>
</protein>
<keyword evidence="3" id="KW-1185">Reference proteome</keyword>
<proteinExistence type="predicted"/>
<comment type="caution">
    <text evidence="2">The sequence shown here is derived from an EMBL/GenBank/DDBJ whole genome shotgun (WGS) entry which is preliminary data.</text>
</comment>
<evidence type="ECO:0000313" key="3">
    <source>
        <dbReference type="Proteomes" id="UP000003922"/>
    </source>
</evidence>
<feature type="region of interest" description="Disordered" evidence="1">
    <location>
        <begin position="40"/>
        <end position="98"/>
    </location>
</feature>
<feature type="compositionally biased region" description="Polar residues" evidence="1">
    <location>
        <begin position="40"/>
        <end position="66"/>
    </location>
</feature>
<reference evidence="2" key="2">
    <citation type="submission" date="2005-06" db="EMBL/GenBank/DDBJ databases">
        <title>Sequencing of the draft genome and assembly of Crocosphaera watsonii WH 8501.</title>
        <authorList>
            <consortium name="US DOE Joint Genome Institute (JGI-PGF)"/>
            <person name="Copeland A."/>
            <person name="Lucas S."/>
            <person name="Lapidus A."/>
            <person name="Barry K."/>
            <person name="Detter C."/>
            <person name="Glavina T."/>
            <person name="Hammon N."/>
            <person name="Israni S."/>
            <person name="Pitluck S."/>
            <person name="Richardson P."/>
        </authorList>
    </citation>
    <scope>NUCLEOTIDE SEQUENCE [LARGE SCALE GENOMIC DNA]</scope>
    <source>
        <strain evidence="2">WH 8501</strain>
    </source>
</reference>
<name>Q4C1D6_CROWT</name>
<evidence type="ECO:0000313" key="2">
    <source>
        <dbReference type="EMBL" id="EAM49978.1"/>
    </source>
</evidence>
<accession>Q4C1D6</accession>
<dbReference type="Proteomes" id="UP000003922">
    <property type="component" value="Unassembled WGS sequence"/>
</dbReference>
<dbReference type="AlphaFoldDB" id="Q4C1D6"/>
<feature type="region of interest" description="Disordered" evidence="1">
    <location>
        <begin position="122"/>
        <end position="149"/>
    </location>
</feature>
<dbReference type="KEGG" id="cwa:CwatDRAFT_2953"/>
<gene>
    <name evidence="2" type="ORF">CwatDRAFT_2953</name>
</gene>
<evidence type="ECO:0000256" key="1">
    <source>
        <dbReference type="SAM" id="MobiDB-lite"/>
    </source>
</evidence>
<dbReference type="RefSeq" id="WP_007306333.1">
    <property type="nucleotide sequence ID" value="NZ_AADV02000044.1"/>
</dbReference>